<dbReference type="RefSeq" id="WP_085405630.1">
    <property type="nucleotide sequence ID" value="NZ_NAFL01000287.1"/>
</dbReference>
<comment type="caution">
    <text evidence="1">The sequence shown here is derived from an EMBL/GenBank/DDBJ whole genome shotgun (WGS) entry which is preliminary data.</text>
</comment>
<reference evidence="1 2" key="1">
    <citation type="submission" date="2017-03" db="EMBL/GenBank/DDBJ databases">
        <title>Whole genome sequences of fourteen strains of Bradyrhizobium canariense and one strain of Bradyrhizobium japonicum isolated from Lupinus (Papilionoideae: Genisteae) species in Algeria.</title>
        <authorList>
            <person name="Crovadore J."/>
            <person name="Chekireb D."/>
            <person name="Brachmann A."/>
            <person name="Chablais R."/>
            <person name="Cochard B."/>
            <person name="Lefort F."/>
        </authorList>
    </citation>
    <scope>NUCLEOTIDE SEQUENCE [LARGE SCALE GENOMIC DNA]</scope>
    <source>
        <strain evidence="1 2">UBMA197</strain>
    </source>
</reference>
<accession>A0A1Y2J628</accession>
<evidence type="ECO:0000313" key="2">
    <source>
        <dbReference type="Proteomes" id="UP000193335"/>
    </source>
</evidence>
<dbReference type="AlphaFoldDB" id="A0A1Y2J628"/>
<sequence length="182" mass="19927">MQAARPSDLALSPLRLLAGRDLRSFAGLAHPTSLDDVAAVFDLDRSWHGQGALGSARHRTDWFNAAAAGFARGARVWANDGTVVLIDATDVVLVEPLPSLLDALGEPETRLNSFQGTFEVEANEYVYARRGLTLYVNRAVDTTLRIAAFAPSSLERYQRDLRLDLQMKRLPPSRGPSGDRLP</sequence>
<dbReference type="EMBL" id="NAFL01000287">
    <property type="protein sequence ID" value="OSJ21264.1"/>
    <property type="molecule type" value="Genomic_DNA"/>
</dbReference>
<proteinExistence type="predicted"/>
<evidence type="ECO:0000313" key="1">
    <source>
        <dbReference type="EMBL" id="OSJ21264.1"/>
    </source>
</evidence>
<gene>
    <name evidence="1" type="ORF">BSZ19_48435</name>
</gene>
<protein>
    <submittedName>
        <fullName evidence="1">Uncharacterized protein</fullName>
    </submittedName>
</protein>
<name>A0A1Y2J628_BRAJP</name>
<organism evidence="1 2">
    <name type="scientific">Bradyrhizobium japonicum</name>
    <dbReference type="NCBI Taxonomy" id="375"/>
    <lineage>
        <taxon>Bacteria</taxon>
        <taxon>Pseudomonadati</taxon>
        <taxon>Pseudomonadota</taxon>
        <taxon>Alphaproteobacteria</taxon>
        <taxon>Hyphomicrobiales</taxon>
        <taxon>Nitrobacteraceae</taxon>
        <taxon>Bradyrhizobium</taxon>
    </lineage>
</organism>
<dbReference type="Proteomes" id="UP000193335">
    <property type="component" value="Unassembled WGS sequence"/>
</dbReference>